<evidence type="ECO:0000256" key="2">
    <source>
        <dbReference type="ARBA" id="ARBA00022525"/>
    </source>
</evidence>
<keyword evidence="2" id="KW-0964">Secreted</keyword>
<evidence type="ECO:0000256" key="3">
    <source>
        <dbReference type="ARBA" id="ARBA00022729"/>
    </source>
</evidence>
<feature type="region of interest" description="Disordered" evidence="4">
    <location>
        <begin position="329"/>
        <end position="348"/>
    </location>
</feature>
<dbReference type="InterPro" id="IPR051417">
    <property type="entry name" value="SDr/BOS_complex"/>
</dbReference>
<evidence type="ECO:0000259" key="7">
    <source>
        <dbReference type="Pfam" id="PF17210"/>
    </source>
</evidence>
<keyword evidence="3 6" id="KW-0732">Signal</keyword>
<protein>
    <submittedName>
        <fullName evidence="8">SdrD B-like domain-containing protein</fullName>
    </submittedName>
</protein>
<feature type="domain" description="SD-repeat containing protein B" evidence="7">
    <location>
        <begin position="1113"/>
        <end position="1223"/>
    </location>
</feature>
<dbReference type="InterPro" id="IPR033764">
    <property type="entry name" value="Sdr_B"/>
</dbReference>
<evidence type="ECO:0000313" key="8">
    <source>
        <dbReference type="EMBL" id="XBH22055.1"/>
    </source>
</evidence>
<keyword evidence="5" id="KW-0472">Membrane</keyword>
<proteinExistence type="predicted"/>
<organism evidence="8">
    <name type="scientific">Jonesiaceae bacterium BS-20</name>
    <dbReference type="NCBI Taxonomy" id="3120821"/>
    <lineage>
        <taxon>Bacteria</taxon>
        <taxon>Bacillati</taxon>
        <taxon>Actinomycetota</taxon>
        <taxon>Actinomycetes</taxon>
        <taxon>Micrococcales</taxon>
        <taxon>Jonesiaceae</taxon>
    </lineage>
</organism>
<dbReference type="EMBL" id="CP146203">
    <property type="protein sequence ID" value="XBH22055.1"/>
    <property type="molecule type" value="Genomic_DNA"/>
</dbReference>
<feature type="transmembrane region" description="Helical" evidence="5">
    <location>
        <begin position="1808"/>
        <end position="1827"/>
    </location>
</feature>
<sequence>MAVFLAMAGVVTTAGAATAATPGIVSAEVLLDGQKYNGTQVVAAGQELTLRVQYNKDAAPGSTVEFKFTDSISIPSVPAGNAAVESIVQENNTVKVTFKNPWPSGVDQGVFDLKLKVNEVEKSELNKIAWTLDGEETSIDVIVKKPSDEFANVTNGQNKFIDNNANLGQYVSVTEENGVRTVVVNPNILNAEIQYRLAIDTVAAQPGLVIKDVLPAGFAYVAGSFVTEHTTWDANGLNKVTNPGTFNPQITGNTSSSAFTGQIDLPANSKTKITYKVKVANQAAVTALQTQLQASLDALGAGKYGSFNIPVKNVATFGTVDKDATFSFGGRVDAPPAPPGPEPGKSFSKNASWIDHSFTAGEVDQDGKLITPYPIDYKLTANLTKITGESDFELTQNVVIKDQLPAQAEWLVADPAFITATGNLALDKVTGTLTEAEFAGDDYVGKYWVDGQTLWVNVGKDHATTVVIDVKAQVTTLAGLPAEGNKTQVQGAESFRLRNVAEFTWDEGKADSRGFNSFPTVFPETDEGYNDPSVFSKKGAAVGAIEPGETVTVKYNFVVTAGKGIDVAKSRIVDYVDADIFDVNDADAVKVSGKYNGTALIAADFELGTDADGNLVIELSDSGKTKVTEANKKYEVVLELTSKPFDGKETKTIANKATLFGEDEEPLFWSETESEVTSYGDEAEVRKRVYDRSESAWVQTLDAIVDEDGNLLQEQYVYRVEFIPHGSYNQVTIANVDDVLPDAANFLGFVTEANAATGANPTPGPVDIGGNLEAVYNDGTVTLKQKDGTKLQAGNPIAAYFAVEITDASAPIVNKIGSTTAEIVPVAYPSIDIEKWTLEASGEKPQYNAAGVLQNDGFDGDFDTDSKLVASGIEQEIHFTVSNDGGEALKNVAVSDELVAGEGAISGLVCTFPDGTTGVTWDGPFAPGGQFECVGTLPGLTLGDTHQDRASVTAQGLKSDIEVADQDDWNAKVKSYAVGDYVWIDTNRDGIQDAAEAVLPGVTVILLDGAGVEVDRTVTDDNGRYLFDELEAGEYQIKFELTNDQAALYNFTEQNAGAVGTDSDADVTTGETVKFTLGDDNVNLTNQYTDQDVKATVGIDPTWDAGVVLKTYAVGDYVWIDTNRDGIQDAAEAVLPGVTVILLDGAGVEVERTVTDDNGRYLFDELEAGEYQIKFVLTDAQAQEYKFTAQNAEAAENGNDSDADVVSGLSAKFNLDGTNKSLTDDYSDQDFTASEGVDPTWDAGVVLKSVSVGDFVWFDKDRDGAQGEGEPGIPGVVLVLTGPDGKPVVDIYGEPVGPVTTDEDGKYSFDNLPVLKDGEKYIVNIDREDESTVEALKPYVPTYEEGAERDKDSSTWESESRTLTEDGDRDDTLDFGFILKSYGVGDVVWVDANNNGVQDYDSEEPLAGVTVTLFRVLEDGTLEEVTTDIDGDVVEPQVTDEDGWYMFDYLPAGNYQVQFELTEEQATKYIFTSYVSGDDDSIDSNANPTTGFTDVIALNDDNENLDLEYLEGDFGASEGIDPTWDAGVVVKTYAIGDIVWVDTNRDGIQGETEVLEGVTVTLLNDKGDVITSTKTDKNGRYIFDVLPAGDYQVKFELTKEQAAKYKFTSVNSGKDAKADSDADLGTGLTKVFKLDDNSAGLTTDYEDQAFEANQGIDPTWDAGVVLKSVSVGDFVWEDKDGNGRQDKGEPGIPGVVLEVTGPNGKPVTDVYGNPVKPATTDKDGKYTFENLPVLEPGQCYTVTINQKKSAKALEKYLPTKSGAGDRGGDSSTWTVCSEGLTEDGERDDTLDFGFVLNPEFLAVTGTNLLVPVSVATLALGAGAYLVLRNRKTGSRRA</sequence>
<feature type="domain" description="SD-repeat containing protein B" evidence="7">
    <location>
        <begin position="1534"/>
        <end position="1644"/>
    </location>
</feature>
<feature type="domain" description="SD-repeat containing protein B" evidence="7">
    <location>
        <begin position="1384"/>
        <end position="1507"/>
    </location>
</feature>
<comment type="subcellular location">
    <subcellularLocation>
        <location evidence="1">Secreted</location>
    </subcellularLocation>
</comment>
<dbReference type="GO" id="GO:0005576">
    <property type="term" value="C:extracellular region"/>
    <property type="evidence" value="ECO:0007669"/>
    <property type="project" value="UniProtKB-SubCell"/>
</dbReference>
<dbReference type="GO" id="GO:0005975">
    <property type="term" value="P:carbohydrate metabolic process"/>
    <property type="evidence" value="ECO:0007669"/>
    <property type="project" value="UniProtKB-ARBA"/>
</dbReference>
<dbReference type="SUPFAM" id="SSF117074">
    <property type="entry name" value="Hypothetical protein PA1324"/>
    <property type="match status" value="6"/>
</dbReference>
<keyword evidence="5" id="KW-1133">Transmembrane helix</keyword>
<evidence type="ECO:0000256" key="4">
    <source>
        <dbReference type="SAM" id="MobiDB-lite"/>
    </source>
</evidence>
<gene>
    <name evidence="8" type="ORF">V5R04_02155</name>
</gene>
<feature type="chain" id="PRO_5043436760" evidence="6">
    <location>
        <begin position="20"/>
        <end position="1837"/>
    </location>
</feature>
<dbReference type="PANTHER" id="PTHR23303:SF15">
    <property type="entry name" value="COLOSSIN-A"/>
    <property type="match status" value="1"/>
</dbReference>
<dbReference type="PANTHER" id="PTHR23303">
    <property type="entry name" value="CARBOXYPEPTIDASE REGULATORY REGION-CONTAINING"/>
    <property type="match status" value="1"/>
</dbReference>
<name>A0AAU7DYC2_9MICO</name>
<feature type="domain" description="SD-repeat containing protein B" evidence="7">
    <location>
        <begin position="977"/>
        <end position="1085"/>
    </location>
</feature>
<dbReference type="Gene3D" id="2.60.40.10">
    <property type="entry name" value="Immunoglobulins"/>
    <property type="match status" value="6"/>
</dbReference>
<feature type="domain" description="SD-repeat containing protein B" evidence="7">
    <location>
        <begin position="1251"/>
        <end position="1377"/>
    </location>
</feature>
<keyword evidence="5" id="KW-0812">Transmembrane</keyword>
<evidence type="ECO:0000256" key="6">
    <source>
        <dbReference type="SAM" id="SignalP"/>
    </source>
</evidence>
<feature type="region of interest" description="Disordered" evidence="4">
    <location>
        <begin position="1344"/>
        <end position="1367"/>
    </location>
</feature>
<feature type="domain" description="SD-repeat containing protein B" evidence="7">
    <location>
        <begin position="1670"/>
        <end position="1794"/>
    </location>
</feature>
<dbReference type="InterPro" id="IPR013783">
    <property type="entry name" value="Ig-like_fold"/>
</dbReference>
<feature type="region of interest" description="Disordered" evidence="4">
    <location>
        <begin position="1699"/>
        <end position="1718"/>
    </location>
</feature>
<dbReference type="Pfam" id="PF17210">
    <property type="entry name" value="SdrD_B"/>
    <property type="match status" value="6"/>
</dbReference>
<evidence type="ECO:0000256" key="1">
    <source>
        <dbReference type="ARBA" id="ARBA00004613"/>
    </source>
</evidence>
<evidence type="ECO:0000256" key="5">
    <source>
        <dbReference type="SAM" id="Phobius"/>
    </source>
</evidence>
<reference evidence="8" key="1">
    <citation type="submission" date="2024-02" db="EMBL/GenBank/DDBJ databases">
        <title>Tomenella chthoni gen. nov. sp. nov., a member of the family Jonesiaceae isolated from bat guano.</title>
        <authorList>
            <person name="Miller S.L."/>
            <person name="King J."/>
            <person name="Sankaranarayanan K."/>
            <person name="Lawson P.A."/>
        </authorList>
    </citation>
    <scope>NUCLEOTIDE SEQUENCE</scope>
    <source>
        <strain evidence="8">BS-20</strain>
    </source>
</reference>
<accession>A0AAU7DYC2</accession>
<feature type="signal peptide" evidence="6">
    <location>
        <begin position="1"/>
        <end position="19"/>
    </location>
</feature>
<feature type="compositionally biased region" description="Basic and acidic residues" evidence="4">
    <location>
        <begin position="1346"/>
        <end position="1367"/>
    </location>
</feature>